<dbReference type="KEGG" id="mai:MICA_379"/>
<reference evidence="1 2" key="1">
    <citation type="journal article" date="2011" name="BMC Genomics">
        <title>Genomic insights into an obligate epibiotic bacterial predator: Micavibrio aeruginosavorus ARL-13.</title>
        <authorList>
            <person name="Wang Z."/>
            <person name="Kadouri D."/>
            <person name="Wu M."/>
        </authorList>
    </citation>
    <scope>NUCLEOTIDE SEQUENCE [LARGE SCALE GENOMIC DNA]</scope>
    <source>
        <strain evidence="1 2">ARL-13</strain>
    </source>
</reference>
<organism evidence="1 2">
    <name type="scientific">Micavibrio aeruginosavorus (strain ARL-13)</name>
    <dbReference type="NCBI Taxonomy" id="856793"/>
    <lineage>
        <taxon>Bacteria</taxon>
        <taxon>Pseudomonadati</taxon>
        <taxon>Bdellovibrionota</taxon>
        <taxon>Bdellovibrionia</taxon>
        <taxon>Bdellovibrionales</taxon>
        <taxon>Pseudobdellovibrionaceae</taxon>
        <taxon>Micavibrio</taxon>
    </lineage>
</organism>
<gene>
    <name evidence="1" type="ordered locus">MICA_379</name>
</gene>
<proteinExistence type="predicted"/>
<sequence length="43" mass="4950">MGRFAHGSRVHWLFLKVMTISSFSPLQAPEKAQKFGVFDVVWL</sequence>
<name>G2KR72_MICAA</name>
<keyword evidence="2" id="KW-1185">Reference proteome</keyword>
<dbReference type="HOGENOM" id="CLU_3235969_0_0_5"/>
<accession>G2KR72</accession>
<evidence type="ECO:0000313" key="1">
    <source>
        <dbReference type="EMBL" id="AEP08724.1"/>
    </source>
</evidence>
<dbReference type="Proteomes" id="UP000009286">
    <property type="component" value="Chromosome"/>
</dbReference>
<dbReference type="EMBL" id="CP002382">
    <property type="protein sequence ID" value="AEP08724.1"/>
    <property type="molecule type" value="Genomic_DNA"/>
</dbReference>
<evidence type="ECO:0000313" key="2">
    <source>
        <dbReference type="Proteomes" id="UP000009286"/>
    </source>
</evidence>
<dbReference type="AlphaFoldDB" id="G2KR72"/>
<dbReference type="STRING" id="856793.MICA_379"/>
<protein>
    <submittedName>
        <fullName evidence="1">Uncharacterized protein</fullName>
    </submittedName>
</protein>